<dbReference type="GO" id="GO:0006508">
    <property type="term" value="P:proteolysis"/>
    <property type="evidence" value="ECO:0007669"/>
    <property type="project" value="InterPro"/>
</dbReference>
<dbReference type="InterPro" id="IPR002477">
    <property type="entry name" value="Peptidoglycan-bd-like"/>
</dbReference>
<dbReference type="Proteomes" id="UP000619295">
    <property type="component" value="Unassembled WGS sequence"/>
</dbReference>
<dbReference type="Pfam" id="PF01471">
    <property type="entry name" value="PG_binding_1"/>
    <property type="match status" value="1"/>
</dbReference>
<comment type="caution">
    <text evidence="4">The sequence shown here is derived from an EMBL/GenBank/DDBJ whole genome shotgun (WGS) entry which is preliminary data.</text>
</comment>
<gene>
    <name evidence="4" type="ORF">IED13_05710</name>
</gene>
<proteinExistence type="predicted"/>
<evidence type="ECO:0000313" key="4">
    <source>
        <dbReference type="EMBL" id="MBD3845183.1"/>
    </source>
</evidence>
<dbReference type="InterPro" id="IPR052039">
    <property type="entry name" value="Caspase-related_regulators"/>
</dbReference>
<reference evidence="4" key="1">
    <citation type="submission" date="2020-09" db="EMBL/GenBank/DDBJ databases">
        <title>Bosea spartocytisi sp. nov. a root nodule endophyte of Spartocytisus supranubius in the high mountain ecosystem fo the Teide National Park (Canary Islands, Spain).</title>
        <authorList>
            <person name="Pulido-Suarez L."/>
            <person name="Peix A."/>
            <person name="Igual J.M."/>
            <person name="Socas-Perez N."/>
            <person name="Velazquez E."/>
            <person name="Flores-Felix J.D."/>
            <person name="Leon-Barrios M."/>
        </authorList>
    </citation>
    <scope>NUCLEOTIDE SEQUENCE</scope>
    <source>
        <strain evidence="4">SSUT16</strain>
    </source>
</reference>
<protein>
    <submittedName>
        <fullName evidence="4">Caspase family protein</fullName>
    </submittedName>
</protein>
<feature type="region of interest" description="Disordered" evidence="1">
    <location>
        <begin position="500"/>
        <end position="530"/>
    </location>
</feature>
<dbReference type="InterPro" id="IPR036365">
    <property type="entry name" value="PGBD-like_sf"/>
</dbReference>
<dbReference type="Gene3D" id="1.10.101.10">
    <property type="entry name" value="PGBD-like superfamily/PGBD"/>
    <property type="match status" value="1"/>
</dbReference>
<evidence type="ECO:0000313" key="5">
    <source>
        <dbReference type="Proteomes" id="UP000619295"/>
    </source>
</evidence>
<dbReference type="InterPro" id="IPR036366">
    <property type="entry name" value="PGBDSf"/>
</dbReference>
<dbReference type="InterPro" id="IPR001309">
    <property type="entry name" value="Pept_C14_p20"/>
</dbReference>
<dbReference type="PROSITE" id="PS50208">
    <property type="entry name" value="CASPASE_P20"/>
    <property type="match status" value="1"/>
</dbReference>
<dbReference type="RefSeq" id="WP_191123648.1">
    <property type="nucleotide sequence ID" value="NZ_JACXWY010000003.1"/>
</dbReference>
<keyword evidence="5" id="KW-1185">Reference proteome</keyword>
<feature type="compositionally biased region" description="Polar residues" evidence="1">
    <location>
        <begin position="505"/>
        <end position="518"/>
    </location>
</feature>
<dbReference type="SUPFAM" id="SSF52129">
    <property type="entry name" value="Caspase-like"/>
    <property type="match status" value="1"/>
</dbReference>
<dbReference type="InterPro" id="IPR011600">
    <property type="entry name" value="Pept_C14_caspase"/>
</dbReference>
<feature type="chain" id="PRO_5036928880" evidence="2">
    <location>
        <begin position="34"/>
        <end position="554"/>
    </location>
</feature>
<dbReference type="PANTHER" id="PTHR22576">
    <property type="entry name" value="MUCOSA ASSOCIATED LYMPHOID TISSUE LYMPHOMA TRANSLOCATION PROTEIN 1/PARACASPASE"/>
    <property type="match status" value="1"/>
</dbReference>
<evidence type="ECO:0000256" key="1">
    <source>
        <dbReference type="SAM" id="MobiDB-lite"/>
    </source>
</evidence>
<dbReference type="GO" id="GO:0004197">
    <property type="term" value="F:cysteine-type endopeptidase activity"/>
    <property type="evidence" value="ECO:0007669"/>
    <property type="project" value="InterPro"/>
</dbReference>
<dbReference type="PANTHER" id="PTHR22576:SF37">
    <property type="entry name" value="MUCOSA-ASSOCIATED LYMPHOID TISSUE LYMPHOMA TRANSLOCATION PROTEIN 1"/>
    <property type="match status" value="1"/>
</dbReference>
<dbReference type="EMBL" id="JACXWY010000003">
    <property type="protein sequence ID" value="MBD3845183.1"/>
    <property type="molecule type" value="Genomic_DNA"/>
</dbReference>
<dbReference type="AlphaFoldDB" id="A0A927E6C2"/>
<dbReference type="Pfam" id="PF00656">
    <property type="entry name" value="Peptidase_C14"/>
    <property type="match status" value="1"/>
</dbReference>
<accession>A0A927E6C2</accession>
<feature type="signal peptide" evidence="2">
    <location>
        <begin position="1"/>
        <end position="33"/>
    </location>
</feature>
<dbReference type="SUPFAM" id="SSF47090">
    <property type="entry name" value="PGBD-like"/>
    <property type="match status" value="1"/>
</dbReference>
<evidence type="ECO:0000259" key="3">
    <source>
        <dbReference type="PROSITE" id="PS50208"/>
    </source>
</evidence>
<feature type="domain" description="Caspase family p20" evidence="3">
    <location>
        <begin position="37"/>
        <end position="112"/>
    </location>
</feature>
<dbReference type="Gene3D" id="3.40.50.1460">
    <property type="match status" value="1"/>
</dbReference>
<dbReference type="InterPro" id="IPR029030">
    <property type="entry name" value="Caspase-like_dom_sf"/>
</dbReference>
<keyword evidence="2" id="KW-0732">Signal</keyword>
<name>A0A927E6C2_9HYPH</name>
<sequence>MSVATRISVFRARMAVAFALVLCAVALAPAAHAAVPERRVALVIGNSAYSAVPPLANPMRDAKGVSAALKRLGFEVVEGYDLKMDDMTNLVRQFAQRLDGAKAGLVYYAGHGIAVGDENYLIPVDASLRSEADLDFRAVNIQLILRQMQRDERVNIVILDACRDNPFASQLAARSRAVTRGLTPIETQSASGILIAFATDPRATALDGEKDGHSPFTDALLKHIETPEVSITTVMDRVRADVWESTGKKQKPWTNSSIIGEFKLNPTLKLAAASATDVAGGSADAAKAINAAVPAPTMPAAPVFDRSQIDIKTWEVAERGNSAADYRAYLDAFPSGQFATFARNRLASLEAATPPANAATAAAAAAPAVTDEALKKEIGTAQTEAAMKLDAKGRRELQTRLRVAGFQPGKLAANFGPGQRKAIQDWQKSRSVPETGFLTALQATALRAQSEPAYQRLLADEAKAATEKKSRTVERKGGTAATRKITYEGDEMYQRDLARERGVASSGTPRAGTTSTGYQGRVRQRGDATGDSAGAAAFGSILGGAIMGGILRGR</sequence>
<evidence type="ECO:0000256" key="2">
    <source>
        <dbReference type="SAM" id="SignalP"/>
    </source>
</evidence>
<organism evidence="4 5">
    <name type="scientific">Bosea spartocytisi</name>
    <dbReference type="NCBI Taxonomy" id="2773451"/>
    <lineage>
        <taxon>Bacteria</taxon>
        <taxon>Pseudomonadati</taxon>
        <taxon>Pseudomonadota</taxon>
        <taxon>Alphaproteobacteria</taxon>
        <taxon>Hyphomicrobiales</taxon>
        <taxon>Boseaceae</taxon>
        <taxon>Bosea</taxon>
    </lineage>
</organism>